<proteinExistence type="predicted"/>
<reference evidence="1 2" key="1">
    <citation type="submission" date="2018-11" db="EMBL/GenBank/DDBJ databases">
        <title>Schleiferia aggregans sp. nov., a moderately thermophilic heterotrophic bacterium isolated from microbial mats at a terrestrial hot spring.</title>
        <authorList>
            <person name="Iino T."/>
            <person name="Ohkuma M."/>
            <person name="Haruta S."/>
        </authorList>
    </citation>
    <scope>NUCLEOTIDE SEQUENCE [LARGE SCALE GENOMIC DNA]</scope>
    <source>
        <strain evidence="1 2">LA</strain>
    </source>
</reference>
<sequence>MKCQNGKYQLNRSKIQYTNATNEIISKATGPFVKIAKPPNSPASKSLYSDFEDLL</sequence>
<gene>
    <name evidence="1" type="ORF">JCM31826_04790</name>
</gene>
<keyword evidence="2" id="KW-1185">Reference proteome</keyword>
<dbReference type="EMBL" id="BHZE01000003">
    <property type="protein sequence ID" value="GCD76997.1"/>
    <property type="molecule type" value="Genomic_DNA"/>
</dbReference>
<dbReference type="Proteomes" id="UP000286715">
    <property type="component" value="Unassembled WGS sequence"/>
</dbReference>
<evidence type="ECO:0000313" key="1">
    <source>
        <dbReference type="EMBL" id="GCD76997.1"/>
    </source>
</evidence>
<comment type="caution">
    <text evidence="1">The sequence shown here is derived from an EMBL/GenBank/DDBJ whole genome shotgun (WGS) entry which is preliminary data.</text>
</comment>
<accession>A0A401XIY4</accession>
<evidence type="ECO:0000313" key="2">
    <source>
        <dbReference type="Proteomes" id="UP000286715"/>
    </source>
</evidence>
<organism evidence="1 2">
    <name type="scientific">Thermaurantimonas aggregans</name>
    <dbReference type="NCBI Taxonomy" id="2173829"/>
    <lineage>
        <taxon>Bacteria</taxon>
        <taxon>Pseudomonadati</taxon>
        <taxon>Bacteroidota</taxon>
        <taxon>Flavobacteriia</taxon>
        <taxon>Flavobacteriales</taxon>
        <taxon>Schleiferiaceae</taxon>
        <taxon>Thermaurantimonas</taxon>
    </lineage>
</organism>
<protein>
    <submittedName>
        <fullName evidence="1">Uncharacterized protein</fullName>
    </submittedName>
</protein>
<name>A0A401XIY4_9FLAO</name>
<dbReference type="AlphaFoldDB" id="A0A401XIY4"/>